<dbReference type="AlphaFoldDB" id="A0A2G5SQP4"/>
<dbReference type="InterPro" id="IPR023211">
    <property type="entry name" value="DNA_pol_palm_dom_sf"/>
</dbReference>
<organism evidence="1 2">
    <name type="scientific">Caenorhabditis nigoni</name>
    <dbReference type="NCBI Taxonomy" id="1611254"/>
    <lineage>
        <taxon>Eukaryota</taxon>
        <taxon>Metazoa</taxon>
        <taxon>Ecdysozoa</taxon>
        <taxon>Nematoda</taxon>
        <taxon>Chromadorea</taxon>
        <taxon>Rhabditida</taxon>
        <taxon>Rhabditina</taxon>
        <taxon>Rhabditomorpha</taxon>
        <taxon>Rhabditoidea</taxon>
        <taxon>Rhabditidae</taxon>
        <taxon>Peloderinae</taxon>
        <taxon>Caenorhabditis</taxon>
    </lineage>
</organism>
<dbReference type="InterPro" id="IPR043502">
    <property type="entry name" value="DNA/RNA_pol_sf"/>
</dbReference>
<proteinExistence type="predicted"/>
<protein>
    <submittedName>
        <fullName evidence="1">Uncharacterized protein</fullName>
    </submittedName>
</protein>
<dbReference type="Proteomes" id="UP000230233">
    <property type="component" value="Chromosome X"/>
</dbReference>
<evidence type="ECO:0000313" key="1">
    <source>
        <dbReference type="EMBL" id="PIC17424.1"/>
    </source>
</evidence>
<dbReference type="PANTHER" id="PTHR33568">
    <property type="entry name" value="DNA POLYMERASE"/>
    <property type="match status" value="1"/>
</dbReference>
<keyword evidence="2" id="KW-1185">Reference proteome</keyword>
<dbReference type="PANTHER" id="PTHR33568:SF3">
    <property type="entry name" value="DNA-DIRECTED DNA POLYMERASE"/>
    <property type="match status" value="1"/>
</dbReference>
<reference evidence="2" key="1">
    <citation type="submission" date="2017-10" db="EMBL/GenBank/DDBJ databases">
        <title>Rapid genome shrinkage in a self-fertile nematode reveals novel sperm competition proteins.</title>
        <authorList>
            <person name="Yin D."/>
            <person name="Schwarz E.M."/>
            <person name="Thomas C.G."/>
            <person name="Felde R.L."/>
            <person name="Korf I.F."/>
            <person name="Cutter A.D."/>
            <person name="Schartner C.M."/>
            <person name="Ralston E.J."/>
            <person name="Meyer B.J."/>
            <person name="Haag E.S."/>
        </authorList>
    </citation>
    <scope>NUCLEOTIDE SEQUENCE [LARGE SCALE GENOMIC DNA]</scope>
    <source>
        <strain evidence="2">JU1422</strain>
    </source>
</reference>
<dbReference type="SUPFAM" id="SSF56672">
    <property type="entry name" value="DNA/RNA polymerases"/>
    <property type="match status" value="1"/>
</dbReference>
<dbReference type="Gene3D" id="3.90.1600.10">
    <property type="entry name" value="Palm domain of DNA polymerase"/>
    <property type="match status" value="1"/>
</dbReference>
<dbReference type="OrthoDB" id="5877400at2759"/>
<comment type="caution">
    <text evidence="1">The sequence shown here is derived from an EMBL/GenBank/DDBJ whole genome shotgun (WGS) entry which is preliminary data.</text>
</comment>
<gene>
    <name evidence="1" type="primary">Cnig_chr_X.g23669</name>
    <name evidence="1" type="ORF">B9Z55_023669</name>
</gene>
<evidence type="ECO:0000313" key="2">
    <source>
        <dbReference type="Proteomes" id="UP000230233"/>
    </source>
</evidence>
<dbReference type="STRING" id="1611254.A0A2G5SQP4"/>
<dbReference type="EMBL" id="PDUG01000006">
    <property type="protein sequence ID" value="PIC17424.1"/>
    <property type="molecule type" value="Genomic_DNA"/>
</dbReference>
<name>A0A2G5SQP4_9PELO</name>
<accession>A0A2G5SQP4</accession>
<sequence length="191" mass="21842">MMAEKVQRLGLSAGVDTDEARADFIRHYYDMDQIVLNEALFSKKPGKKAVAKLMLNSLKVDRGNSTIIIDPAKFYRIFHDKFIEITPALVVKHRKNVKCLTSSRTRAMQIAAYTTSYARFYLYDFMEKVGGENIFYADTDSIVYRIPEGEEDPLENNIGSFLGDLTSELSGEMLEFVALGPKTYCYKRIYE</sequence>